<name>A0AAV4BKE5_9GAST</name>
<sequence>MITTATAANSSGTNNSNSSGNSRSISSNSNSSDNNRSISSNSSSIISRVQKRWYRSIERVGHDRDEPDSVGGTVACESALRSAGILLSRFPAPPSARRPDGGP</sequence>
<organism evidence="2 3">
    <name type="scientific">Plakobranchus ocellatus</name>
    <dbReference type="NCBI Taxonomy" id="259542"/>
    <lineage>
        <taxon>Eukaryota</taxon>
        <taxon>Metazoa</taxon>
        <taxon>Spiralia</taxon>
        <taxon>Lophotrochozoa</taxon>
        <taxon>Mollusca</taxon>
        <taxon>Gastropoda</taxon>
        <taxon>Heterobranchia</taxon>
        <taxon>Euthyneura</taxon>
        <taxon>Panpulmonata</taxon>
        <taxon>Sacoglossa</taxon>
        <taxon>Placobranchoidea</taxon>
        <taxon>Plakobranchidae</taxon>
        <taxon>Plakobranchus</taxon>
    </lineage>
</organism>
<keyword evidence="3" id="KW-1185">Reference proteome</keyword>
<gene>
    <name evidence="2" type="ORF">PoB_004646000</name>
</gene>
<dbReference type="EMBL" id="BLXT01005122">
    <property type="protein sequence ID" value="GFO19955.1"/>
    <property type="molecule type" value="Genomic_DNA"/>
</dbReference>
<comment type="caution">
    <text evidence="2">The sequence shown here is derived from an EMBL/GenBank/DDBJ whole genome shotgun (WGS) entry which is preliminary data.</text>
</comment>
<accession>A0AAV4BKE5</accession>
<evidence type="ECO:0000313" key="2">
    <source>
        <dbReference type="EMBL" id="GFO19955.1"/>
    </source>
</evidence>
<dbReference type="Proteomes" id="UP000735302">
    <property type="component" value="Unassembled WGS sequence"/>
</dbReference>
<protein>
    <submittedName>
        <fullName evidence="2">Uncharacterized protein</fullName>
    </submittedName>
</protein>
<feature type="region of interest" description="Disordered" evidence="1">
    <location>
        <begin position="1"/>
        <end position="48"/>
    </location>
</feature>
<evidence type="ECO:0000256" key="1">
    <source>
        <dbReference type="SAM" id="MobiDB-lite"/>
    </source>
</evidence>
<feature type="compositionally biased region" description="Low complexity" evidence="1">
    <location>
        <begin position="9"/>
        <end position="47"/>
    </location>
</feature>
<reference evidence="2 3" key="1">
    <citation type="journal article" date="2021" name="Elife">
        <title>Chloroplast acquisition without the gene transfer in kleptoplastic sea slugs, Plakobranchus ocellatus.</title>
        <authorList>
            <person name="Maeda T."/>
            <person name="Takahashi S."/>
            <person name="Yoshida T."/>
            <person name="Shimamura S."/>
            <person name="Takaki Y."/>
            <person name="Nagai Y."/>
            <person name="Toyoda A."/>
            <person name="Suzuki Y."/>
            <person name="Arimoto A."/>
            <person name="Ishii H."/>
            <person name="Satoh N."/>
            <person name="Nishiyama T."/>
            <person name="Hasebe M."/>
            <person name="Maruyama T."/>
            <person name="Minagawa J."/>
            <person name="Obokata J."/>
            <person name="Shigenobu S."/>
        </authorList>
    </citation>
    <scope>NUCLEOTIDE SEQUENCE [LARGE SCALE GENOMIC DNA]</scope>
</reference>
<evidence type="ECO:0000313" key="3">
    <source>
        <dbReference type="Proteomes" id="UP000735302"/>
    </source>
</evidence>
<proteinExistence type="predicted"/>
<dbReference type="AlphaFoldDB" id="A0AAV4BKE5"/>